<keyword evidence="2" id="KW-0285">Flavoprotein</keyword>
<dbReference type="GO" id="GO:0010181">
    <property type="term" value="F:FMN binding"/>
    <property type="evidence" value="ECO:0007669"/>
    <property type="project" value="InterPro"/>
</dbReference>
<dbReference type="InterPro" id="IPR012349">
    <property type="entry name" value="Split_barrel_FMN-bd"/>
</dbReference>
<accession>A0A1V9ZYS9</accession>
<name>A0A1V9ZYS9_9STRA</name>
<gene>
    <name evidence="6" type="ORF">THRCLA_04536</name>
</gene>
<dbReference type="Proteomes" id="UP000243217">
    <property type="component" value="Unassembled WGS sequence"/>
</dbReference>
<evidence type="ECO:0000313" key="6">
    <source>
        <dbReference type="EMBL" id="OQS03157.1"/>
    </source>
</evidence>
<keyword evidence="7" id="KW-1185">Reference proteome</keyword>
<reference evidence="6 7" key="1">
    <citation type="journal article" date="2014" name="Genome Biol. Evol.">
        <title>The secreted proteins of Achlya hypogyna and Thraustotheca clavata identify the ancestral oomycete secretome and reveal gene acquisitions by horizontal gene transfer.</title>
        <authorList>
            <person name="Misner I."/>
            <person name="Blouin N."/>
            <person name="Leonard G."/>
            <person name="Richards T.A."/>
            <person name="Lane C.E."/>
        </authorList>
    </citation>
    <scope>NUCLEOTIDE SEQUENCE [LARGE SCALE GENOMIC DNA]</scope>
    <source>
        <strain evidence="6 7">ATCC 34112</strain>
    </source>
</reference>
<keyword evidence="3" id="KW-0288">FMN</keyword>
<dbReference type="AlphaFoldDB" id="A0A1V9ZYS9"/>
<dbReference type="OrthoDB" id="298012at2759"/>
<comment type="caution">
    <text evidence="6">The sequence shown here is derived from an EMBL/GenBank/DDBJ whole genome shotgun (WGS) entry which is preliminary data.</text>
</comment>
<dbReference type="EMBL" id="JNBS01000978">
    <property type="protein sequence ID" value="OQS03157.1"/>
    <property type="molecule type" value="Genomic_DNA"/>
</dbReference>
<proteinExistence type="inferred from homology"/>
<organism evidence="6 7">
    <name type="scientific">Thraustotheca clavata</name>
    <dbReference type="NCBI Taxonomy" id="74557"/>
    <lineage>
        <taxon>Eukaryota</taxon>
        <taxon>Sar</taxon>
        <taxon>Stramenopiles</taxon>
        <taxon>Oomycota</taxon>
        <taxon>Saprolegniomycetes</taxon>
        <taxon>Saprolegniales</taxon>
        <taxon>Achlyaceae</taxon>
        <taxon>Thraustotheca</taxon>
    </lineage>
</organism>
<dbReference type="SUPFAM" id="SSF50475">
    <property type="entry name" value="FMN-binding split barrel"/>
    <property type="match status" value="1"/>
</dbReference>
<dbReference type="STRING" id="74557.A0A1V9ZYS9"/>
<dbReference type="SMART" id="SM00903">
    <property type="entry name" value="Flavin_Reduct"/>
    <property type="match status" value="1"/>
</dbReference>
<sequence length="246" mass="26987">MDELKIGSSASVKVPGVKAFPVRMECKLRDVLEIGDGKTMLLDVFRSFDPIKTGPRQLYCLLTGAVVPRPIAWVSTMNHQGITNLAPFSFFNVVSVTPPILSITQVFPKPGTDKDTLVSLKETKECVVNFVTSDLAETMNATCKDYPYGVSEIDQLGIPTIESLCVKVPGVAASPIRMECKLRDVLEIGNGKTILLDVMHFAVNDQVLLEDHSIDSAAAVALSRMGRDDYATTHSRFEMPRPPPYE</sequence>
<evidence type="ECO:0000256" key="3">
    <source>
        <dbReference type="ARBA" id="ARBA00022643"/>
    </source>
</evidence>
<evidence type="ECO:0000256" key="1">
    <source>
        <dbReference type="ARBA" id="ARBA00001917"/>
    </source>
</evidence>
<comment type="cofactor">
    <cofactor evidence="1">
        <name>FMN</name>
        <dbReference type="ChEBI" id="CHEBI:58210"/>
    </cofactor>
</comment>
<feature type="domain" description="Flavin reductase like" evidence="5">
    <location>
        <begin position="64"/>
        <end position="213"/>
    </location>
</feature>
<evidence type="ECO:0000256" key="4">
    <source>
        <dbReference type="ARBA" id="ARBA00038054"/>
    </source>
</evidence>
<dbReference type="Gene3D" id="2.30.110.10">
    <property type="entry name" value="Electron Transport, Fmn-binding Protein, Chain A"/>
    <property type="match status" value="1"/>
</dbReference>
<protein>
    <recommendedName>
        <fullName evidence="5">Flavin reductase like domain-containing protein</fullName>
    </recommendedName>
</protein>
<dbReference type="InterPro" id="IPR002563">
    <property type="entry name" value="Flavin_Rdtase-like_dom"/>
</dbReference>
<dbReference type="PANTHER" id="PTHR33798">
    <property type="entry name" value="FLAVOPROTEIN OXYGENASE"/>
    <property type="match status" value="1"/>
</dbReference>
<evidence type="ECO:0000259" key="5">
    <source>
        <dbReference type="SMART" id="SM00903"/>
    </source>
</evidence>
<evidence type="ECO:0000313" key="7">
    <source>
        <dbReference type="Proteomes" id="UP000243217"/>
    </source>
</evidence>
<evidence type="ECO:0000256" key="2">
    <source>
        <dbReference type="ARBA" id="ARBA00022630"/>
    </source>
</evidence>
<comment type="similarity">
    <text evidence="4">Belongs to the flavoredoxin family.</text>
</comment>
<dbReference type="Pfam" id="PF01613">
    <property type="entry name" value="Flavin_Reduct"/>
    <property type="match status" value="1"/>
</dbReference>
<dbReference type="PANTHER" id="PTHR33798:SF5">
    <property type="entry name" value="FLAVIN REDUCTASE LIKE DOMAIN-CONTAINING PROTEIN"/>
    <property type="match status" value="1"/>
</dbReference>